<dbReference type="AlphaFoldDB" id="A0A0K2VPB4"/>
<proteinExistence type="predicted"/>
<feature type="transmembrane region" description="Helical" evidence="6">
    <location>
        <begin position="316"/>
        <end position="339"/>
    </location>
</feature>
<evidence type="ECO:0000313" key="8">
    <source>
        <dbReference type="EMBL" id="CDX49717.1"/>
    </source>
</evidence>
<dbReference type="Gene3D" id="1.20.1250.20">
    <property type="entry name" value="MFS general substrate transporter like domains"/>
    <property type="match status" value="1"/>
</dbReference>
<dbReference type="InterPro" id="IPR011701">
    <property type="entry name" value="MFS"/>
</dbReference>
<accession>A0A0K2VPB4</accession>
<evidence type="ECO:0000256" key="6">
    <source>
        <dbReference type="SAM" id="Phobius"/>
    </source>
</evidence>
<feature type="transmembrane region" description="Helical" evidence="6">
    <location>
        <begin position="92"/>
        <end position="111"/>
    </location>
</feature>
<keyword evidence="5 6" id="KW-0472">Membrane</keyword>
<evidence type="ECO:0000256" key="2">
    <source>
        <dbReference type="ARBA" id="ARBA00022475"/>
    </source>
</evidence>
<dbReference type="PROSITE" id="PS50850">
    <property type="entry name" value="MFS"/>
    <property type="match status" value="1"/>
</dbReference>
<keyword evidence="3 6" id="KW-0812">Transmembrane</keyword>
<feature type="transmembrane region" description="Helical" evidence="6">
    <location>
        <begin position="226"/>
        <end position="248"/>
    </location>
</feature>
<feature type="transmembrane region" description="Helical" evidence="6">
    <location>
        <begin position="260"/>
        <end position="279"/>
    </location>
</feature>
<feature type="transmembrane region" description="Helical" evidence="6">
    <location>
        <begin position="178"/>
        <end position="200"/>
    </location>
</feature>
<dbReference type="GO" id="GO:0022857">
    <property type="term" value="F:transmembrane transporter activity"/>
    <property type="evidence" value="ECO:0007669"/>
    <property type="project" value="InterPro"/>
</dbReference>
<dbReference type="EMBL" id="CCND01000002">
    <property type="protein sequence ID" value="CDX49717.1"/>
    <property type="molecule type" value="Genomic_DNA"/>
</dbReference>
<feature type="transmembrane region" description="Helical" evidence="6">
    <location>
        <begin position="291"/>
        <end position="310"/>
    </location>
</feature>
<feature type="transmembrane region" description="Helical" evidence="6">
    <location>
        <begin position="150"/>
        <end position="172"/>
    </location>
</feature>
<feature type="transmembrane region" description="Helical" evidence="6">
    <location>
        <begin position="351"/>
        <end position="373"/>
    </location>
</feature>
<keyword evidence="4 6" id="KW-1133">Transmembrane helix</keyword>
<evidence type="ECO:0000313" key="9">
    <source>
        <dbReference type="Proteomes" id="UP000182888"/>
    </source>
</evidence>
<dbReference type="GO" id="GO:0005886">
    <property type="term" value="C:plasma membrane"/>
    <property type="evidence" value="ECO:0007669"/>
    <property type="project" value="UniProtKB-SubCell"/>
</dbReference>
<dbReference type="CDD" id="cd17324">
    <property type="entry name" value="MFS_NepI_like"/>
    <property type="match status" value="1"/>
</dbReference>
<feature type="transmembrane region" description="Helical" evidence="6">
    <location>
        <begin position="379"/>
        <end position="401"/>
    </location>
</feature>
<dbReference type="PANTHER" id="PTHR43124">
    <property type="entry name" value="PURINE EFFLUX PUMP PBUE"/>
    <property type="match status" value="1"/>
</dbReference>
<reference evidence="9" key="1">
    <citation type="submission" date="2014-08" db="EMBL/GenBank/DDBJ databases">
        <authorList>
            <person name="Edwards T."/>
        </authorList>
    </citation>
    <scope>NUCLEOTIDE SEQUENCE [LARGE SCALE GENOMIC DNA]</scope>
</reference>
<dbReference type="InterPro" id="IPR020846">
    <property type="entry name" value="MFS_dom"/>
</dbReference>
<dbReference type="Proteomes" id="UP000182888">
    <property type="component" value="Unassembled WGS sequence"/>
</dbReference>
<feature type="transmembrane region" description="Helical" evidence="6">
    <location>
        <begin position="117"/>
        <end position="143"/>
    </location>
</feature>
<keyword evidence="2" id="KW-1003">Cell membrane</keyword>
<dbReference type="InterPro" id="IPR001958">
    <property type="entry name" value="Tet-R_TetA/multi-R_MdtG-like"/>
</dbReference>
<dbReference type="SUPFAM" id="SSF103473">
    <property type="entry name" value="MFS general substrate transporter"/>
    <property type="match status" value="1"/>
</dbReference>
<evidence type="ECO:0000259" key="7">
    <source>
        <dbReference type="PROSITE" id="PS50850"/>
    </source>
</evidence>
<gene>
    <name evidence="8" type="primary">ydhP</name>
    <name evidence="8" type="ORF">MPL1032_100183</name>
</gene>
<evidence type="ECO:0000256" key="1">
    <source>
        <dbReference type="ARBA" id="ARBA00004651"/>
    </source>
</evidence>
<comment type="subcellular location">
    <subcellularLocation>
        <location evidence="1">Cell membrane</location>
        <topology evidence="1">Multi-pass membrane protein</topology>
    </subcellularLocation>
</comment>
<evidence type="ECO:0000256" key="5">
    <source>
        <dbReference type="ARBA" id="ARBA00023136"/>
    </source>
</evidence>
<dbReference type="Pfam" id="PF07690">
    <property type="entry name" value="MFS_1"/>
    <property type="match status" value="1"/>
</dbReference>
<evidence type="ECO:0000256" key="3">
    <source>
        <dbReference type="ARBA" id="ARBA00022692"/>
    </source>
</evidence>
<name>A0A0K2VPB4_MESPL</name>
<dbReference type="PRINTS" id="PR01035">
    <property type="entry name" value="TCRTETA"/>
</dbReference>
<feature type="transmembrane region" description="Helical" evidence="6">
    <location>
        <begin position="55"/>
        <end position="80"/>
    </location>
</feature>
<sequence length="417" mass="42557">MRQQRFRGAGLSVPFLTRRTIAMPLALYALTAGAFGIGVTEFVIMGLLLDVSADLGVSISSAGLLISGYALGVVVGAPLLGALTGRLPRKTLLLALMVVFTVGNLACALAPDYWTLMAARVLTAFAHASFFGVGSVVATSLVAPNRKASAIALMFTGLTVANILGVPFGTWLGQAYGWRSTFLAVTLVGVIAFAVIALLVPRDEPAAADEEESSEGTLAVLGRRPVLLGLLTTVLSWVGVFAAFTYLAPILTRVTGFSEGAVSPILLVFGGGLVAGNLLGGRLADRHLVPTVVGTLVALSAVLFVMTAAIHQPITAIVAVGLLGAAAFATVAPLQMWVLEKAEGAGQGLASSFNIAAFNLGNAIGAWLGGFVIDHGPGLGAVPLVAGLVPLAALGVVLMALRLERGRAIGKPVTAQC</sequence>
<dbReference type="PANTHER" id="PTHR43124:SF8">
    <property type="entry name" value="INNER MEMBRANE TRANSPORT PROTEIN YDHP"/>
    <property type="match status" value="1"/>
</dbReference>
<feature type="domain" description="Major facilitator superfamily (MFS) profile" evidence="7">
    <location>
        <begin position="26"/>
        <end position="404"/>
    </location>
</feature>
<evidence type="ECO:0000256" key="4">
    <source>
        <dbReference type="ARBA" id="ARBA00022989"/>
    </source>
</evidence>
<organism evidence="8 9">
    <name type="scientific">Mesorhizobium plurifarium</name>
    <dbReference type="NCBI Taxonomy" id="69974"/>
    <lineage>
        <taxon>Bacteria</taxon>
        <taxon>Pseudomonadati</taxon>
        <taxon>Pseudomonadota</taxon>
        <taxon>Alphaproteobacteria</taxon>
        <taxon>Hyphomicrobiales</taxon>
        <taxon>Phyllobacteriaceae</taxon>
        <taxon>Mesorhizobium</taxon>
    </lineage>
</organism>
<dbReference type="InterPro" id="IPR036259">
    <property type="entry name" value="MFS_trans_sf"/>
</dbReference>
<feature type="transmembrane region" description="Helical" evidence="6">
    <location>
        <begin position="21"/>
        <end position="49"/>
    </location>
</feature>
<protein>
    <submittedName>
        <fullName evidence="8">Putative efflux protein MFS family</fullName>
    </submittedName>
</protein>
<dbReference type="InterPro" id="IPR050189">
    <property type="entry name" value="MFS_Efflux_Transporters"/>
</dbReference>